<dbReference type="OrthoDB" id="29647at2759"/>
<accession>A0A443S1M1</accession>
<dbReference type="PANTHER" id="PTHR13937">
    <property type="entry name" value="EUKARYOTIC TRANSLATION INITATION FACTOR 3, SUBUNIT 8 EIF3S8 -RELATED"/>
    <property type="match status" value="1"/>
</dbReference>
<dbReference type="AlphaFoldDB" id="A0A443S1M1"/>
<feature type="region of interest" description="Disordered" evidence="4">
    <location>
        <begin position="166"/>
        <end position="205"/>
    </location>
</feature>
<reference evidence="6 7" key="1">
    <citation type="journal article" date="2018" name="Gigascience">
        <title>Genomes of trombidid mites reveal novel predicted allergens and laterally-transferred genes associated with secondary metabolism.</title>
        <authorList>
            <person name="Dong X."/>
            <person name="Chaisiri K."/>
            <person name="Xia D."/>
            <person name="Armstrong S.D."/>
            <person name="Fang Y."/>
            <person name="Donnelly M.J."/>
            <person name="Kadowaki T."/>
            <person name="McGarry J.W."/>
            <person name="Darby A.C."/>
            <person name="Makepeace B.L."/>
        </authorList>
    </citation>
    <scope>NUCLEOTIDE SEQUENCE [LARGE SCALE GENOMIC DNA]</scope>
    <source>
        <strain evidence="6">UoL-UT</strain>
    </source>
</reference>
<feature type="compositionally biased region" description="Acidic residues" evidence="4">
    <location>
        <begin position="226"/>
        <end position="244"/>
    </location>
</feature>
<protein>
    <submittedName>
        <fullName evidence="6">Eukaryotic translation initiation factor 3 subunit C-like protein</fullName>
    </submittedName>
</protein>
<sequence length="526" mass="60751">MSGRFFKPQFDSESESEESEPEVQPQRPAPTVTATYAFSDEEEETKRVVRTEKEKRYEELHSMMKLIRNHTKIKDISKMLTGFENLTKAFLKAKPVIEKEENGITPRFYIKCLVELDDFITDVWEDREGRKNMSKNNSKSLATLRQKLRKYNKDFENEIIIYRENPDEEKDDEFVSEQDSEEESDDEGSESKFVQKGSKKVDEEKKIDDTTKDDFMKSKFVKGTASDDEKDSEESDWGSSDDDSSLSSDYDNQEVAAYIDCINLFAYFIKIIVAGKKKIEEEEDEGEWEKVKGGTITGEKPKMFAKDEEITHQSVVKKLSEILAMRGKKRIHRSDQIDMLSELLDISEAHKLGPGMRVKIVLGVISALLDYNTNISTCMKPEMWETCIDFCNRLVDTLIAHPEIAVGENIAEESESFANPPFRVHGCALTLVERIDEEFTKILQAVDAHSPDYIERLKDEKKVCSIIERLQYYLETDQRGTSSELCRVYILRIDHLYYKFDPQAYAKKTSIAMNCRSDDDIENEGK</sequence>
<dbReference type="STRING" id="299467.A0A443S1M1"/>
<evidence type="ECO:0000256" key="3">
    <source>
        <dbReference type="ARBA" id="ARBA00022917"/>
    </source>
</evidence>
<evidence type="ECO:0000313" key="6">
    <source>
        <dbReference type="EMBL" id="RWS21438.1"/>
    </source>
</evidence>
<evidence type="ECO:0000256" key="4">
    <source>
        <dbReference type="SAM" id="MobiDB-lite"/>
    </source>
</evidence>
<dbReference type="GO" id="GO:0003723">
    <property type="term" value="F:RNA binding"/>
    <property type="evidence" value="ECO:0007669"/>
    <property type="project" value="InterPro"/>
</dbReference>
<feature type="region of interest" description="Disordered" evidence="4">
    <location>
        <begin position="223"/>
        <end position="248"/>
    </location>
</feature>
<keyword evidence="1" id="KW-0963">Cytoplasm</keyword>
<dbReference type="Pfam" id="PF05470">
    <property type="entry name" value="eIF-3c_N"/>
    <property type="match status" value="1"/>
</dbReference>
<feature type="domain" description="Eukaryotic translation initiation factor 3 subunit C N-terminal" evidence="5">
    <location>
        <begin position="38"/>
        <end position="512"/>
    </location>
</feature>
<evidence type="ECO:0000256" key="1">
    <source>
        <dbReference type="ARBA" id="ARBA00022490"/>
    </source>
</evidence>
<gene>
    <name evidence="6" type="ORF">B4U80_00789</name>
</gene>
<dbReference type="GO" id="GO:0003743">
    <property type="term" value="F:translation initiation factor activity"/>
    <property type="evidence" value="ECO:0007669"/>
    <property type="project" value="UniProtKB-KW"/>
</dbReference>
<keyword evidence="7" id="KW-1185">Reference proteome</keyword>
<dbReference type="Proteomes" id="UP000288716">
    <property type="component" value="Unassembled WGS sequence"/>
</dbReference>
<feature type="non-terminal residue" evidence="6">
    <location>
        <position position="526"/>
    </location>
</feature>
<keyword evidence="2 6" id="KW-0396">Initiation factor</keyword>
<keyword evidence="3" id="KW-0648">Protein biosynthesis</keyword>
<feature type="region of interest" description="Disordered" evidence="4">
    <location>
        <begin position="1"/>
        <end position="31"/>
    </location>
</feature>
<proteinExistence type="predicted"/>
<dbReference type="GO" id="GO:0031369">
    <property type="term" value="F:translation initiation factor binding"/>
    <property type="evidence" value="ECO:0007669"/>
    <property type="project" value="InterPro"/>
</dbReference>
<feature type="compositionally biased region" description="Acidic residues" evidence="4">
    <location>
        <begin position="166"/>
        <end position="188"/>
    </location>
</feature>
<dbReference type="EMBL" id="NCKV01012228">
    <property type="protein sequence ID" value="RWS21438.1"/>
    <property type="molecule type" value="Genomic_DNA"/>
</dbReference>
<dbReference type="GO" id="GO:0005852">
    <property type="term" value="C:eukaryotic translation initiation factor 3 complex"/>
    <property type="evidence" value="ECO:0007669"/>
    <property type="project" value="InterPro"/>
</dbReference>
<dbReference type="PANTHER" id="PTHR13937:SF0">
    <property type="entry name" value="EUKARYOTIC TRANSLATION INITIATION FACTOR 3 SUBUNIT C-RELATED"/>
    <property type="match status" value="1"/>
</dbReference>
<name>A0A443S1M1_9ACAR</name>
<dbReference type="VEuPathDB" id="VectorBase:LDEU010602"/>
<feature type="compositionally biased region" description="Acidic residues" evidence="4">
    <location>
        <begin position="12"/>
        <end position="21"/>
    </location>
</feature>
<evidence type="ECO:0000259" key="5">
    <source>
        <dbReference type="Pfam" id="PF05470"/>
    </source>
</evidence>
<evidence type="ECO:0000256" key="2">
    <source>
        <dbReference type="ARBA" id="ARBA00022540"/>
    </source>
</evidence>
<comment type="caution">
    <text evidence="6">The sequence shown here is derived from an EMBL/GenBank/DDBJ whole genome shotgun (WGS) entry which is preliminary data.</text>
</comment>
<evidence type="ECO:0000313" key="7">
    <source>
        <dbReference type="Proteomes" id="UP000288716"/>
    </source>
</evidence>
<organism evidence="6 7">
    <name type="scientific">Leptotrombidium deliense</name>
    <dbReference type="NCBI Taxonomy" id="299467"/>
    <lineage>
        <taxon>Eukaryota</taxon>
        <taxon>Metazoa</taxon>
        <taxon>Ecdysozoa</taxon>
        <taxon>Arthropoda</taxon>
        <taxon>Chelicerata</taxon>
        <taxon>Arachnida</taxon>
        <taxon>Acari</taxon>
        <taxon>Acariformes</taxon>
        <taxon>Trombidiformes</taxon>
        <taxon>Prostigmata</taxon>
        <taxon>Anystina</taxon>
        <taxon>Parasitengona</taxon>
        <taxon>Trombiculoidea</taxon>
        <taxon>Trombiculidae</taxon>
        <taxon>Leptotrombidium</taxon>
    </lineage>
</organism>
<dbReference type="InterPro" id="IPR008905">
    <property type="entry name" value="EIF3C_N_dom"/>
</dbReference>
<dbReference type="InterPro" id="IPR027516">
    <property type="entry name" value="EIF3C"/>
</dbReference>